<gene>
    <name evidence="2" type="ORF">GSTUAT00001553001</name>
</gene>
<feature type="compositionally biased region" description="Low complexity" evidence="1">
    <location>
        <begin position="94"/>
        <end position="107"/>
    </location>
</feature>
<dbReference type="EMBL" id="LN890960">
    <property type="protein sequence ID" value="CUS14263.1"/>
    <property type="molecule type" value="Genomic_DNA"/>
</dbReference>
<feature type="region of interest" description="Disordered" evidence="1">
    <location>
        <begin position="347"/>
        <end position="425"/>
    </location>
</feature>
<evidence type="ECO:0000256" key="1">
    <source>
        <dbReference type="SAM" id="MobiDB-lite"/>
    </source>
</evidence>
<feature type="compositionally biased region" description="Acidic residues" evidence="1">
    <location>
        <begin position="354"/>
        <end position="371"/>
    </location>
</feature>
<feature type="region of interest" description="Disordered" evidence="1">
    <location>
        <begin position="59"/>
        <end position="107"/>
    </location>
</feature>
<evidence type="ECO:0000313" key="3">
    <source>
        <dbReference type="Proteomes" id="UP001412239"/>
    </source>
</evidence>
<protein>
    <submittedName>
        <fullName evidence="2">Uncharacterized protein</fullName>
    </submittedName>
</protein>
<feature type="region of interest" description="Disordered" evidence="1">
    <location>
        <begin position="466"/>
        <end position="485"/>
    </location>
</feature>
<feature type="region of interest" description="Disordered" evidence="1">
    <location>
        <begin position="300"/>
        <end position="319"/>
    </location>
</feature>
<accession>A0A292Q679</accession>
<feature type="compositionally biased region" description="Polar residues" evidence="1">
    <location>
        <begin position="59"/>
        <end position="71"/>
    </location>
</feature>
<name>A0A292Q679_9PEZI</name>
<feature type="compositionally biased region" description="Low complexity" evidence="1">
    <location>
        <begin position="78"/>
        <end position="87"/>
    </location>
</feature>
<sequence length="578" mass="63871">MPVVAERGELRLCYAAVLCEDQPVPRQDPLLPCDPFSLRRVDHSISLKYYFTTSNKKPGTYRTSPTLHSPSCSPPPTDSNSHPSSSSPTPPPLLLLSSSTSPTTTSSKRLQFHLLQENPDTTLLPLSTRVFKLRPFSSKMETFLHSLVQSGPLPPVGKSPFFALMGGFKETFFFAAVPATISAEQMGTPTAPACNSLGPVITQHPQIHIIEYEKMLLLKRQSVTQCGLGAFKSPTFLLNPSAAIHSRFEKGRAHLPEIIVQPAEPLAAGHMFDVNQEFFRVVKTGEGYLWRGWKGKFTPPNREDSAVKPSGSAFGKSMSPDGKEIYSWCKLDCCRRYFGSCQEQVGSHKVETPVEVEDGPEWWEIEDDGGADEVGYGSGDSEYDSDEESDDSDEESEEEDSDGDDDEDEEEGEEGEGEEDVEEVENGVAVATERFLCALPRLECCPVMFKESVSRLYSTSSNCSFTMSDNSTPSTPPTMPCTPTMNSVEKRDLVEKYNLGQRFEEALAAHVSSQQSKTRVYRMLPELDFLQQGSERQSLHCEWNGSNRSLEALDLGCGRRATGGDTPITFLTSFSHSE</sequence>
<proteinExistence type="predicted"/>
<reference evidence="2" key="1">
    <citation type="submission" date="2015-10" db="EMBL/GenBank/DDBJ databases">
        <authorList>
            <person name="Regsiter A."/>
            <person name="william w."/>
        </authorList>
    </citation>
    <scope>NUCLEOTIDE SEQUENCE</scope>
    <source>
        <strain evidence="2">Montdore</strain>
    </source>
</reference>
<dbReference type="Proteomes" id="UP001412239">
    <property type="component" value="Unassembled WGS sequence"/>
</dbReference>
<keyword evidence="3" id="KW-1185">Reference proteome</keyword>
<organism evidence="2 3">
    <name type="scientific">Tuber aestivum</name>
    <name type="common">summer truffle</name>
    <dbReference type="NCBI Taxonomy" id="59557"/>
    <lineage>
        <taxon>Eukaryota</taxon>
        <taxon>Fungi</taxon>
        <taxon>Dikarya</taxon>
        <taxon>Ascomycota</taxon>
        <taxon>Pezizomycotina</taxon>
        <taxon>Pezizomycetes</taxon>
        <taxon>Pezizales</taxon>
        <taxon>Tuberaceae</taxon>
        <taxon>Tuber</taxon>
    </lineage>
</organism>
<dbReference type="AlphaFoldDB" id="A0A292Q679"/>
<feature type="compositionally biased region" description="Acidic residues" evidence="1">
    <location>
        <begin position="381"/>
        <end position="425"/>
    </location>
</feature>
<evidence type="ECO:0000313" key="2">
    <source>
        <dbReference type="EMBL" id="CUS14263.1"/>
    </source>
</evidence>